<proteinExistence type="predicted"/>
<dbReference type="Proteomes" id="UP000217930">
    <property type="component" value="Unassembled WGS sequence"/>
</dbReference>
<evidence type="ECO:0000313" key="2">
    <source>
        <dbReference type="Proteomes" id="UP000217930"/>
    </source>
</evidence>
<sequence>MPTPANTPARDTLAVIFALIRAFAPVGICSTFAASVNLENSLLIFLYPGDSKNFDLDGLNFIIRSSILAGSAKLREQHIKIGVAIRKFRVNKFMRNFSIFF</sequence>
<accession>A0AB36RQ88</accession>
<gene>
    <name evidence="1" type="ORF">CNQ34_13305</name>
</gene>
<evidence type="ECO:0000313" key="1">
    <source>
        <dbReference type="EMBL" id="PBJ86964.1"/>
    </source>
</evidence>
<protein>
    <submittedName>
        <fullName evidence="1">Uncharacterized protein</fullName>
    </submittedName>
</protein>
<dbReference type="AlphaFoldDB" id="A0AB36RQ88"/>
<dbReference type="EMBL" id="NTLY01000003">
    <property type="protein sequence ID" value="PBJ86964.1"/>
    <property type="molecule type" value="Genomic_DNA"/>
</dbReference>
<name>A0AB36RQ88_NEIME</name>
<comment type="caution">
    <text evidence="1">The sequence shown here is derived from an EMBL/GenBank/DDBJ whole genome shotgun (WGS) entry which is preliminary data.</text>
</comment>
<reference evidence="1 2" key="1">
    <citation type="journal article" date="2017" name="Clin. Infect. Dis.">
        <title>Increased Risk for Meningococcal Disease among Men who have Sex with Men in the United States, 2012-2015.</title>
        <authorList>
            <person name="Folaranmi T.A."/>
            <person name="Kretz C.B."/>
            <person name="Kamiya H."/>
            <person name="MacNeil J.R."/>
            <person name="Whaley M.J."/>
            <person name="Blain A."/>
            <person name="Antwi M."/>
            <person name="Dorsinville M."/>
            <person name="Pacilli M."/>
            <person name="Smith S."/>
            <person name="Civen R."/>
            <person name="Ngo V."/>
            <person name="Winter K."/>
            <person name="Harriman K."/>
            <person name="Wang X."/>
            <person name="Bowen V.B."/>
            <person name="Patel M."/>
            <person name="Martin S."/>
            <person name="Misegades L."/>
            <person name="Meyer S.A."/>
        </authorList>
    </citation>
    <scope>NUCLEOTIDE SEQUENCE [LARGE SCALE GENOMIC DNA]</scope>
    <source>
        <strain evidence="1 2">M26503</strain>
    </source>
</reference>
<organism evidence="1 2">
    <name type="scientific">Neisseria meningitidis</name>
    <dbReference type="NCBI Taxonomy" id="487"/>
    <lineage>
        <taxon>Bacteria</taxon>
        <taxon>Pseudomonadati</taxon>
        <taxon>Pseudomonadota</taxon>
        <taxon>Betaproteobacteria</taxon>
        <taxon>Neisseriales</taxon>
        <taxon>Neisseriaceae</taxon>
        <taxon>Neisseria</taxon>
    </lineage>
</organism>